<evidence type="ECO:0000313" key="2">
    <source>
        <dbReference type="Proteomes" id="UP000737171"/>
    </source>
</evidence>
<proteinExistence type="predicted"/>
<sequence length="217" mass="23080">MSLSATPTATVQPAVVASSLLARGPTADAPPVQAPPPSIVRAPAKAPSIARSMAAMRADLIVQYQAGEPEQRSVELRFWGEQQQLMAHSRGPREHDSETRLLPLTHDGKRSAVVTALRGLAALYFGPTGLLPRIIGDPDWTTATLTLQSDSSDDAQVLLQVNLRIDGPNGLRAHVRHSMPDVAQAGPVSLILRPGDADPLHALLRVGFGTAPWQLPT</sequence>
<keyword evidence="2" id="KW-1185">Reference proteome</keyword>
<organism evidence="1 2">
    <name type="scientific">Pseudaquabacterium terrae</name>
    <dbReference type="NCBI Taxonomy" id="2732868"/>
    <lineage>
        <taxon>Bacteria</taxon>
        <taxon>Pseudomonadati</taxon>
        <taxon>Pseudomonadota</taxon>
        <taxon>Betaproteobacteria</taxon>
        <taxon>Burkholderiales</taxon>
        <taxon>Sphaerotilaceae</taxon>
        <taxon>Pseudaquabacterium</taxon>
    </lineage>
</organism>
<evidence type="ECO:0000313" key="1">
    <source>
        <dbReference type="EMBL" id="NRF68205.1"/>
    </source>
</evidence>
<dbReference type="Proteomes" id="UP000737171">
    <property type="component" value="Unassembled WGS sequence"/>
</dbReference>
<name>A0ABX2EHS5_9BURK</name>
<protein>
    <submittedName>
        <fullName evidence="1">Uncharacterized protein</fullName>
    </submittedName>
</protein>
<accession>A0ABX2EHS5</accession>
<gene>
    <name evidence="1" type="ORF">HLB44_14520</name>
</gene>
<dbReference type="EMBL" id="JABRWJ010000004">
    <property type="protein sequence ID" value="NRF68205.1"/>
    <property type="molecule type" value="Genomic_DNA"/>
</dbReference>
<comment type="caution">
    <text evidence="1">The sequence shown here is derived from an EMBL/GenBank/DDBJ whole genome shotgun (WGS) entry which is preliminary data.</text>
</comment>
<dbReference type="RefSeq" id="WP_173123643.1">
    <property type="nucleotide sequence ID" value="NZ_JABRWJ010000004.1"/>
</dbReference>
<reference evidence="1 2" key="1">
    <citation type="submission" date="2020-05" db="EMBL/GenBank/DDBJ databases">
        <title>Aquincola sp. isolate from soil.</title>
        <authorList>
            <person name="Han J."/>
            <person name="Kim D.-U."/>
        </authorList>
    </citation>
    <scope>NUCLEOTIDE SEQUENCE [LARGE SCALE GENOMIC DNA]</scope>
    <source>
        <strain evidence="1 2">S2</strain>
    </source>
</reference>